<dbReference type="InterPro" id="IPR008962">
    <property type="entry name" value="PapD-like_sf"/>
</dbReference>
<reference evidence="1 2" key="1">
    <citation type="submission" date="2016-10" db="EMBL/GenBank/DDBJ databases">
        <authorList>
            <person name="de Groot N.N."/>
        </authorList>
    </citation>
    <scope>NUCLEOTIDE SEQUENCE [LARGE SCALE GENOMIC DNA]</scope>
    <source>
        <strain evidence="1 2">ATCC 51327</strain>
    </source>
</reference>
<dbReference type="OrthoDB" id="2111310at2"/>
<protein>
    <submittedName>
        <fullName evidence="1">P pilus assembly protein, chaperone PapD</fullName>
    </submittedName>
</protein>
<sequence>MRYLKATFLIMLLILLLAFYSVVTEATVRIEPARIIINSLQNSRSTGVIEVINTGTEEVKLTALLNDWALDENDKLVFYEAGKMDSTLVGLIKFNPKKFSLSPGKTQIVRFTINTPENTSQEKRGVVFFERETDYMEVATGSKIKTQVGTVIYLVPDKIKYNFKLLGLQIYNSLAPAAQGIVLKIENAGAGHMRYYPAYKIIDSASKLVMEEDFGEYIILPGAKRNFSFILPERLKKGEYKLLLNIKFYNNQQTADYQIPIKIK</sequence>
<dbReference type="Proteomes" id="UP000199006">
    <property type="component" value="Unassembled WGS sequence"/>
</dbReference>
<organism evidence="1 2">
    <name type="scientific">Halanaerobium salsuginis</name>
    <dbReference type="NCBI Taxonomy" id="29563"/>
    <lineage>
        <taxon>Bacteria</taxon>
        <taxon>Bacillati</taxon>
        <taxon>Bacillota</taxon>
        <taxon>Clostridia</taxon>
        <taxon>Halanaerobiales</taxon>
        <taxon>Halanaerobiaceae</taxon>
        <taxon>Halanaerobium</taxon>
    </lineage>
</organism>
<dbReference type="AlphaFoldDB" id="A0A1I4N8N6"/>
<name>A0A1I4N8N6_9FIRM</name>
<dbReference type="EMBL" id="FOTI01000071">
    <property type="protein sequence ID" value="SFM11657.1"/>
    <property type="molecule type" value="Genomic_DNA"/>
</dbReference>
<keyword evidence="2" id="KW-1185">Reference proteome</keyword>
<dbReference type="SUPFAM" id="SSF49354">
    <property type="entry name" value="PapD-like"/>
    <property type="match status" value="1"/>
</dbReference>
<evidence type="ECO:0000313" key="1">
    <source>
        <dbReference type="EMBL" id="SFM11657.1"/>
    </source>
</evidence>
<accession>A0A1I4N8N6</accession>
<evidence type="ECO:0000313" key="2">
    <source>
        <dbReference type="Proteomes" id="UP000199006"/>
    </source>
</evidence>
<dbReference type="RefSeq" id="WP_089862809.1">
    <property type="nucleotide sequence ID" value="NZ_FOTI01000071.1"/>
</dbReference>
<gene>
    <name evidence="1" type="ORF">SAMN02983006_02835</name>
</gene>
<dbReference type="STRING" id="29563.SAMN02983006_02835"/>
<proteinExistence type="predicted"/>